<dbReference type="Proteomes" id="UP000324800">
    <property type="component" value="Unassembled WGS sequence"/>
</dbReference>
<feature type="transmembrane region" description="Helical" evidence="1">
    <location>
        <begin position="20"/>
        <end position="42"/>
    </location>
</feature>
<gene>
    <name evidence="2" type="ORF">EZS28_000028</name>
</gene>
<evidence type="ECO:0000313" key="2">
    <source>
        <dbReference type="EMBL" id="KAA6404442.1"/>
    </source>
</evidence>
<evidence type="ECO:0000256" key="1">
    <source>
        <dbReference type="SAM" id="Phobius"/>
    </source>
</evidence>
<comment type="caution">
    <text evidence="2">The sequence shown here is derived from an EMBL/GenBank/DDBJ whole genome shotgun (WGS) entry which is preliminary data.</text>
</comment>
<organism evidence="2 3">
    <name type="scientific">Streblomastix strix</name>
    <dbReference type="NCBI Taxonomy" id="222440"/>
    <lineage>
        <taxon>Eukaryota</taxon>
        <taxon>Metamonada</taxon>
        <taxon>Preaxostyla</taxon>
        <taxon>Oxymonadida</taxon>
        <taxon>Streblomastigidae</taxon>
        <taxon>Streblomastix</taxon>
    </lineage>
</organism>
<name>A0A5J4XBX4_9EUKA</name>
<keyword evidence="1" id="KW-1133">Transmembrane helix</keyword>
<dbReference type="EMBL" id="SNRW01000002">
    <property type="protein sequence ID" value="KAA6404442.1"/>
    <property type="molecule type" value="Genomic_DNA"/>
</dbReference>
<keyword evidence="1" id="KW-0812">Transmembrane</keyword>
<keyword evidence="1" id="KW-0472">Membrane</keyword>
<reference evidence="2 3" key="1">
    <citation type="submission" date="2019-03" db="EMBL/GenBank/DDBJ databases">
        <title>Single cell metagenomics reveals metabolic interactions within the superorganism composed of flagellate Streblomastix strix and complex community of Bacteroidetes bacteria on its surface.</title>
        <authorList>
            <person name="Treitli S.C."/>
            <person name="Kolisko M."/>
            <person name="Husnik F."/>
            <person name="Keeling P."/>
            <person name="Hampl V."/>
        </authorList>
    </citation>
    <scope>NUCLEOTIDE SEQUENCE [LARGE SCALE GENOMIC DNA]</scope>
    <source>
        <strain evidence="2">ST1C</strain>
    </source>
</reference>
<protein>
    <submittedName>
        <fullName evidence="2">Uncharacterized protein</fullName>
    </submittedName>
</protein>
<proteinExistence type="predicted"/>
<evidence type="ECO:0000313" key="3">
    <source>
        <dbReference type="Proteomes" id="UP000324800"/>
    </source>
</evidence>
<dbReference type="AlphaFoldDB" id="A0A5J4XBX4"/>
<sequence length="112" mass="12525">MCNWVLVMRTVLSLIPQAYSLQLFLSFILFFIVSSVIGTEILHAFTSQRVDESTIPARETQQIENDENEETGSEGLADIIMVGVSQVQDNIYPNAQDNRIPETLFSINGSTN</sequence>
<accession>A0A5J4XBX4</accession>